<protein>
    <submittedName>
        <fullName evidence="5">Acyl-CoA thioesterase</fullName>
    </submittedName>
</protein>
<dbReference type="PANTHER" id="PTHR11066">
    <property type="entry name" value="ACYL-COA THIOESTERASE"/>
    <property type="match status" value="1"/>
</dbReference>
<gene>
    <name evidence="5" type="ORF">FHR32_008595</name>
</gene>
<dbReference type="SUPFAM" id="SSF54637">
    <property type="entry name" value="Thioesterase/thiol ester dehydrase-isomerase"/>
    <property type="match status" value="2"/>
</dbReference>
<reference evidence="5 6" key="1">
    <citation type="submission" date="2020-08" db="EMBL/GenBank/DDBJ databases">
        <title>Sequencing the genomes of 1000 actinobacteria strains.</title>
        <authorList>
            <person name="Klenk H.-P."/>
        </authorList>
    </citation>
    <scope>NUCLEOTIDE SEQUENCE [LARGE SCALE GENOMIC DNA]</scope>
    <source>
        <strain evidence="5 6">DSM 43023</strain>
    </source>
</reference>
<evidence type="ECO:0000259" key="4">
    <source>
        <dbReference type="Pfam" id="PF13622"/>
    </source>
</evidence>
<feature type="domain" description="Acyl-CoA thioesterase-like N-terminal HotDog" evidence="4">
    <location>
        <begin position="32"/>
        <end position="107"/>
    </location>
</feature>
<dbReference type="PANTHER" id="PTHR11066:SF34">
    <property type="entry name" value="ACYL-COENZYME A THIOESTERASE 8"/>
    <property type="match status" value="1"/>
</dbReference>
<comment type="caution">
    <text evidence="5">The sequence shown here is derived from an EMBL/GenBank/DDBJ whole genome shotgun (WGS) entry which is preliminary data.</text>
</comment>
<proteinExistence type="inferred from homology"/>
<dbReference type="Pfam" id="PF13622">
    <property type="entry name" value="4HBT_3"/>
    <property type="match status" value="1"/>
</dbReference>
<name>A0A7W7S5S1_9ACTN</name>
<dbReference type="Gene3D" id="2.40.160.210">
    <property type="entry name" value="Acyl-CoA thioesterase, double hotdog domain"/>
    <property type="match status" value="1"/>
</dbReference>
<comment type="similarity">
    <text evidence="1">Belongs to the C/M/P thioester hydrolase family.</text>
</comment>
<dbReference type="Proteomes" id="UP000534286">
    <property type="component" value="Unassembled WGS sequence"/>
</dbReference>
<evidence type="ECO:0000313" key="5">
    <source>
        <dbReference type="EMBL" id="MBB4944192.1"/>
    </source>
</evidence>
<dbReference type="Pfam" id="PF02551">
    <property type="entry name" value="Acyl_CoA_thio"/>
    <property type="match status" value="1"/>
</dbReference>
<evidence type="ECO:0000256" key="1">
    <source>
        <dbReference type="ARBA" id="ARBA00006538"/>
    </source>
</evidence>
<dbReference type="InterPro" id="IPR029069">
    <property type="entry name" value="HotDog_dom_sf"/>
</dbReference>
<sequence length="285" mass="30351">MMAVAADLVSALDLKEVAENRYRGDSVDSPERDVVFGGQLIAQLAIAAAKAGGGKVVRSVHALFARTAVKSKPLEFEVDLLHSGRSVSSATTTVRQGDRLCARALVLLAAHDRDLIRHSVAMPRVDPPETLESVIDPFSGRDIRIAGGADIMDPDTVGPAELSVWTRLPGAPDDLAIGQGILAHASASFLIGTAMRLHRGFGQAAAHDRFSTGILGHGITFHEEFRAGEWILLVQESPYAGNGCSYGRGQAFTRDGRLIASFSEDSMIRHFPGGQSMDGKKATIL</sequence>
<evidence type="ECO:0000259" key="3">
    <source>
        <dbReference type="Pfam" id="PF02551"/>
    </source>
</evidence>
<dbReference type="InterPro" id="IPR003703">
    <property type="entry name" value="Acyl_CoA_thio"/>
</dbReference>
<dbReference type="InterPro" id="IPR049449">
    <property type="entry name" value="TesB_ACOT8-like_N"/>
</dbReference>
<evidence type="ECO:0000256" key="2">
    <source>
        <dbReference type="ARBA" id="ARBA00022801"/>
    </source>
</evidence>
<dbReference type="CDD" id="cd03444">
    <property type="entry name" value="Thioesterase_II_repeat1"/>
    <property type="match status" value="1"/>
</dbReference>
<dbReference type="InterPro" id="IPR025652">
    <property type="entry name" value="TesB_C"/>
</dbReference>
<dbReference type="RefSeq" id="WP_184760061.1">
    <property type="nucleotide sequence ID" value="NZ_BAABEK010000040.1"/>
</dbReference>
<dbReference type="GO" id="GO:0047617">
    <property type="term" value="F:fatty acyl-CoA hydrolase activity"/>
    <property type="evidence" value="ECO:0007669"/>
    <property type="project" value="InterPro"/>
</dbReference>
<keyword evidence="2" id="KW-0378">Hydrolase</keyword>
<keyword evidence="6" id="KW-1185">Reference proteome</keyword>
<dbReference type="EMBL" id="JACHJU010000007">
    <property type="protein sequence ID" value="MBB4944192.1"/>
    <property type="molecule type" value="Genomic_DNA"/>
</dbReference>
<organism evidence="5 6">
    <name type="scientific">Streptosporangium album</name>
    <dbReference type="NCBI Taxonomy" id="47479"/>
    <lineage>
        <taxon>Bacteria</taxon>
        <taxon>Bacillati</taxon>
        <taxon>Actinomycetota</taxon>
        <taxon>Actinomycetes</taxon>
        <taxon>Streptosporangiales</taxon>
        <taxon>Streptosporangiaceae</taxon>
        <taxon>Streptosporangium</taxon>
    </lineage>
</organism>
<accession>A0A7W7S5S1</accession>
<evidence type="ECO:0000313" key="6">
    <source>
        <dbReference type="Proteomes" id="UP000534286"/>
    </source>
</evidence>
<feature type="domain" description="Acyl-CoA thioesterase 2 C-terminal" evidence="3">
    <location>
        <begin position="164"/>
        <end position="264"/>
    </location>
</feature>
<dbReference type="AlphaFoldDB" id="A0A7W7S5S1"/>
<dbReference type="GO" id="GO:0009062">
    <property type="term" value="P:fatty acid catabolic process"/>
    <property type="evidence" value="ECO:0007669"/>
    <property type="project" value="TreeGrafter"/>
</dbReference>
<dbReference type="InterPro" id="IPR042171">
    <property type="entry name" value="Acyl-CoA_hotdog"/>
</dbReference>
<dbReference type="GO" id="GO:0006637">
    <property type="term" value="P:acyl-CoA metabolic process"/>
    <property type="evidence" value="ECO:0007669"/>
    <property type="project" value="InterPro"/>
</dbReference>